<dbReference type="CDD" id="cd07756">
    <property type="entry name" value="CYTH-like_Pase_CHAD"/>
    <property type="match status" value="1"/>
</dbReference>
<dbReference type="PROSITE" id="PS51707">
    <property type="entry name" value="CYTH"/>
    <property type="match status" value="1"/>
</dbReference>
<accession>A0A364NN78</accession>
<dbReference type="GO" id="GO:0050355">
    <property type="term" value="F:inorganic triphosphate phosphatase activity"/>
    <property type="evidence" value="ECO:0007669"/>
    <property type="project" value="InterPro"/>
</dbReference>
<dbReference type="PANTHER" id="PTHR39569:SF1">
    <property type="entry name" value="INORGANIC TRIPHOSPHATASE"/>
    <property type="match status" value="1"/>
</dbReference>
<dbReference type="GO" id="GO:0046872">
    <property type="term" value="F:metal ion binding"/>
    <property type="evidence" value="ECO:0007669"/>
    <property type="project" value="TreeGrafter"/>
</dbReference>
<dbReference type="InterPro" id="IPR033469">
    <property type="entry name" value="CYTH-like_dom_sf"/>
</dbReference>
<dbReference type="RefSeq" id="WP_112158638.1">
    <property type="nucleotide sequence ID" value="NZ_QKRX01000004.1"/>
</dbReference>
<comment type="caution">
    <text evidence="2">The sequence shown here is derived from an EMBL/GenBank/DDBJ whole genome shotgun (WGS) entry which is preliminary data.</text>
</comment>
<dbReference type="AlphaFoldDB" id="A0A364NN78"/>
<dbReference type="PANTHER" id="PTHR39569">
    <property type="entry name" value="INORGANIC TRIPHOSPHATASE"/>
    <property type="match status" value="1"/>
</dbReference>
<reference evidence="2 3" key="1">
    <citation type="submission" date="2018-06" db="EMBL/GenBank/DDBJ databases">
        <title>Nitrincola tibetense sp. nov., isolated from Lake XuguoCo on Tibetan Plateau.</title>
        <authorList>
            <person name="Xing P."/>
        </authorList>
    </citation>
    <scope>NUCLEOTIDE SEQUENCE [LARGE SCALE GENOMIC DNA]</scope>
    <source>
        <strain evidence="3">xg18</strain>
    </source>
</reference>
<dbReference type="Gene3D" id="1.40.20.10">
    <property type="entry name" value="CHAD domain"/>
    <property type="match status" value="1"/>
</dbReference>
<dbReference type="InterPro" id="IPR007899">
    <property type="entry name" value="CHAD_dom"/>
</dbReference>
<dbReference type="InterPro" id="IPR023577">
    <property type="entry name" value="CYTH_domain"/>
</dbReference>
<keyword evidence="3" id="KW-1185">Reference proteome</keyword>
<dbReference type="Proteomes" id="UP000250744">
    <property type="component" value="Unassembled WGS sequence"/>
</dbReference>
<sequence>MGKETELKLELSPLHINALITHPLISSAQLLSESVTLENTYFDTSALDLQRLKMALRTRQQGNVWLQTVKCAGQSIAGVSQRPEWETFYNGHFDFSEIEIDSVREILDAVKVRLQPIFSTNFERSTYCYQSPTGAEILLMIDLGKIQAQGQTLPICELELELAKGDISDLVSLAIDLAKDLSLTPSDISKAERGYRLFSGVKEQPVAFVAPRQTDEVASDEVFRNYVSACLVQWQGNLFGITAREEPDYLLQWIESQERLLAVLRMFKPLLSPQWFKHWKGVLTENLLSFREQMELDYFADRLIPEWIDLEETEASLKDLKVWILAHRATARQEMMQSPVLHQQGCLILRLLSDVRSDDIFVKAEQVDHAFLLKRIKKLRKRALDKKLGLKTLPSGVPFETLLALKEYRWTVDMFANIQLGKNRLHKMNKTSALLGTISAEYLLGRWQAYLQGLVATDVYLAESLQRSMLIRQTKLLKKLRQQSLKCLQEC</sequence>
<dbReference type="SMART" id="SM01118">
    <property type="entry name" value="CYTH"/>
    <property type="match status" value="1"/>
</dbReference>
<feature type="domain" description="CYTH" evidence="1">
    <location>
        <begin position="2"/>
        <end position="201"/>
    </location>
</feature>
<evidence type="ECO:0000313" key="3">
    <source>
        <dbReference type="Proteomes" id="UP000250744"/>
    </source>
</evidence>
<dbReference type="InterPro" id="IPR038186">
    <property type="entry name" value="CHAD_dom_sf"/>
</dbReference>
<dbReference type="SUPFAM" id="SSF55154">
    <property type="entry name" value="CYTH-like phosphatases"/>
    <property type="match status" value="1"/>
</dbReference>
<dbReference type="Gene3D" id="2.40.320.10">
    <property type="entry name" value="Hypothetical Protein Pfu-838710-001"/>
    <property type="match status" value="1"/>
</dbReference>
<organism evidence="2 3">
    <name type="scientific">Nitrincola tibetensis</name>
    <dbReference type="NCBI Taxonomy" id="2219697"/>
    <lineage>
        <taxon>Bacteria</taxon>
        <taxon>Pseudomonadati</taxon>
        <taxon>Pseudomonadota</taxon>
        <taxon>Gammaproteobacteria</taxon>
        <taxon>Oceanospirillales</taxon>
        <taxon>Oceanospirillaceae</taxon>
        <taxon>Nitrincola</taxon>
    </lineage>
</organism>
<dbReference type="InterPro" id="IPR039013">
    <property type="entry name" value="YgiF"/>
</dbReference>
<dbReference type="OrthoDB" id="3034217at2"/>
<gene>
    <name evidence="2" type="ORF">DN062_07100</name>
</gene>
<proteinExistence type="predicted"/>
<evidence type="ECO:0000259" key="1">
    <source>
        <dbReference type="PROSITE" id="PS51707"/>
    </source>
</evidence>
<name>A0A364NN78_9GAMM</name>
<evidence type="ECO:0000313" key="2">
    <source>
        <dbReference type="EMBL" id="RAU18533.1"/>
    </source>
</evidence>
<dbReference type="Pfam" id="PF01928">
    <property type="entry name" value="CYTH"/>
    <property type="match status" value="1"/>
</dbReference>
<protein>
    <recommendedName>
        <fullName evidence="1">CYTH domain-containing protein</fullName>
    </recommendedName>
</protein>
<dbReference type="EMBL" id="QKRX01000004">
    <property type="protein sequence ID" value="RAU18533.1"/>
    <property type="molecule type" value="Genomic_DNA"/>
</dbReference>
<dbReference type="Pfam" id="PF05235">
    <property type="entry name" value="CHAD"/>
    <property type="match status" value="1"/>
</dbReference>